<dbReference type="InterPro" id="IPR006076">
    <property type="entry name" value="FAD-dep_OxRdtase"/>
</dbReference>
<feature type="domain" description="FAD dependent oxidoreductase" evidence="2">
    <location>
        <begin position="11"/>
        <end position="41"/>
    </location>
</feature>
<dbReference type="AlphaFoldDB" id="A0A3G8M3F9"/>
<gene>
    <name evidence="3" type="ORF">EHO51_07135</name>
</gene>
<dbReference type="Gene3D" id="3.50.50.60">
    <property type="entry name" value="FAD/NAD(P)-binding domain"/>
    <property type="match status" value="1"/>
</dbReference>
<evidence type="ECO:0000313" key="3">
    <source>
        <dbReference type="EMBL" id="AZG76519.1"/>
    </source>
</evidence>
<evidence type="ECO:0000256" key="1">
    <source>
        <dbReference type="ARBA" id="ARBA00023002"/>
    </source>
</evidence>
<reference evidence="3 4" key="1">
    <citation type="submission" date="2018-11" db="EMBL/GenBank/DDBJ databases">
        <title>Genome squencing of methanotrophic bacteria isolated from alkaline groundwater in Korea.</title>
        <authorList>
            <person name="Nguyen L.N."/>
        </authorList>
    </citation>
    <scope>NUCLEOTIDE SEQUENCE [LARGE SCALE GENOMIC DNA]</scope>
    <source>
        <strain evidence="3 4">GW6</strain>
    </source>
</reference>
<dbReference type="PANTHER" id="PTHR42685">
    <property type="entry name" value="GERANYLGERANYL DIPHOSPHATE REDUCTASE"/>
    <property type="match status" value="1"/>
</dbReference>
<evidence type="ECO:0000259" key="2">
    <source>
        <dbReference type="Pfam" id="PF01266"/>
    </source>
</evidence>
<sequence length="383" mass="41917">MRSRIVTEASVIIGGGVAGATAALALSRAGRRVDLYERSSSANHKICGEFMSREVSANLRSLGVDTVDLGARPINRVRLVRGNRSVDQPLPFPALALSRKVLDEALLEHATSCGVNVIRGKAARFIVQSEDGGFEVSFGSGDSAPARAIFLASGKHDLRGVKRASPGRQSDYLALKMYYRFNRKKTEHLRSVVELILLKECYLGLMLVEDDCVNFCPVLSQDRFMKAGGTWQGVLQQFSSESDYVAAYLEGAEPLLDRPLAISRVPYGFVHNPSPEDPPGLWRLGDQIAVIPSFTGDGMGMASCSAVLAANMFLEGGTSHEFHRRFSSIVRKQMRVSKPLNSMFFRHSVGQNALIWLASQFPSGVRAMARATRVPEQAMPRID</sequence>
<organism evidence="3 4">
    <name type="scientific">Methylocystis rosea</name>
    <dbReference type="NCBI Taxonomy" id="173366"/>
    <lineage>
        <taxon>Bacteria</taxon>
        <taxon>Pseudomonadati</taxon>
        <taxon>Pseudomonadota</taxon>
        <taxon>Alphaproteobacteria</taxon>
        <taxon>Hyphomicrobiales</taxon>
        <taxon>Methylocystaceae</taxon>
        <taxon>Methylocystis</taxon>
    </lineage>
</organism>
<dbReference type="SUPFAM" id="SSF51905">
    <property type="entry name" value="FAD/NAD(P)-binding domain"/>
    <property type="match status" value="1"/>
</dbReference>
<dbReference type="KEGG" id="mros:EHO51_07135"/>
<dbReference type="PANTHER" id="PTHR42685:SF22">
    <property type="entry name" value="CONDITIONED MEDIUM FACTOR RECEPTOR 1"/>
    <property type="match status" value="1"/>
</dbReference>
<accession>A0A3G8M3F9</accession>
<dbReference type="GO" id="GO:0016491">
    <property type="term" value="F:oxidoreductase activity"/>
    <property type="evidence" value="ECO:0007669"/>
    <property type="project" value="UniProtKB-KW"/>
</dbReference>
<name>A0A3G8M3F9_9HYPH</name>
<proteinExistence type="predicted"/>
<dbReference type="EMBL" id="CP034086">
    <property type="protein sequence ID" value="AZG76519.1"/>
    <property type="molecule type" value="Genomic_DNA"/>
</dbReference>
<evidence type="ECO:0000313" key="4">
    <source>
        <dbReference type="Proteomes" id="UP000273982"/>
    </source>
</evidence>
<dbReference type="Pfam" id="PF01266">
    <property type="entry name" value="DAO"/>
    <property type="match status" value="1"/>
</dbReference>
<dbReference type="InterPro" id="IPR050407">
    <property type="entry name" value="Geranylgeranyl_reductase"/>
</dbReference>
<protein>
    <recommendedName>
        <fullName evidence="2">FAD dependent oxidoreductase domain-containing protein</fullName>
    </recommendedName>
</protein>
<dbReference type="InterPro" id="IPR036188">
    <property type="entry name" value="FAD/NAD-bd_sf"/>
</dbReference>
<keyword evidence="1" id="KW-0560">Oxidoreductase</keyword>
<dbReference type="Proteomes" id="UP000273982">
    <property type="component" value="Chromosome"/>
</dbReference>